<keyword evidence="1" id="KW-1133">Transmembrane helix</keyword>
<keyword evidence="1" id="KW-0812">Transmembrane</keyword>
<reference evidence="2 4" key="1">
    <citation type="submission" date="2017-09" db="EMBL/GenBank/DDBJ databases">
        <title>Bacterial and phytoplankton interrelationship in Kongsfjorden, an Arctic fjord.</title>
        <authorList>
            <person name="Sinha R."/>
            <person name="Krishnan K."/>
        </authorList>
    </citation>
    <scope>NUCLEOTIDE SEQUENCE [LARGE SCALE GENOMIC DNA]</scope>
    <source>
        <strain evidence="2 4">58</strain>
    </source>
</reference>
<feature type="transmembrane region" description="Helical" evidence="1">
    <location>
        <begin position="261"/>
        <end position="282"/>
    </location>
</feature>
<name>A0AA91U0E4_9GAMM</name>
<organism evidence="2 4">
    <name type="scientific">Halopseudomonas pelagia</name>
    <dbReference type="NCBI Taxonomy" id="553151"/>
    <lineage>
        <taxon>Bacteria</taxon>
        <taxon>Pseudomonadati</taxon>
        <taxon>Pseudomonadota</taxon>
        <taxon>Gammaproteobacteria</taxon>
        <taxon>Pseudomonadales</taxon>
        <taxon>Pseudomonadaceae</taxon>
        <taxon>Halopseudomonas</taxon>
    </lineage>
</organism>
<dbReference type="Proteomes" id="UP000344571">
    <property type="component" value="Chromosome"/>
</dbReference>
<dbReference type="InterPro" id="IPR049458">
    <property type="entry name" value="EpsG-like"/>
</dbReference>
<accession>A0AA91U0E4</accession>
<feature type="transmembrane region" description="Helical" evidence="1">
    <location>
        <begin position="21"/>
        <end position="38"/>
    </location>
</feature>
<evidence type="ECO:0000313" key="2">
    <source>
        <dbReference type="EMBL" id="PCC98438.1"/>
    </source>
</evidence>
<dbReference type="Pfam" id="PF14897">
    <property type="entry name" value="EpsG"/>
    <property type="match status" value="1"/>
</dbReference>
<evidence type="ECO:0000313" key="3">
    <source>
        <dbReference type="EMBL" id="QFY57710.1"/>
    </source>
</evidence>
<evidence type="ECO:0000313" key="4">
    <source>
        <dbReference type="Proteomes" id="UP000243750"/>
    </source>
</evidence>
<proteinExistence type="predicted"/>
<feature type="transmembrane region" description="Helical" evidence="1">
    <location>
        <begin position="308"/>
        <end position="327"/>
    </location>
</feature>
<keyword evidence="1" id="KW-0472">Membrane</keyword>
<feature type="transmembrane region" description="Helical" evidence="1">
    <location>
        <begin position="233"/>
        <end position="249"/>
    </location>
</feature>
<dbReference type="AlphaFoldDB" id="A0AA91U0E4"/>
<feature type="transmembrane region" description="Helical" evidence="1">
    <location>
        <begin position="83"/>
        <end position="103"/>
    </location>
</feature>
<dbReference type="EMBL" id="NWMT01000202">
    <property type="protein sequence ID" value="PCC98438.1"/>
    <property type="molecule type" value="Genomic_DNA"/>
</dbReference>
<dbReference type="EMBL" id="CP033116">
    <property type="protein sequence ID" value="QFY57710.1"/>
    <property type="molecule type" value="Genomic_DNA"/>
</dbReference>
<keyword evidence="5" id="KW-1185">Reference proteome</keyword>
<sequence length="360" mass="40899">MQYIVFILIASLLSFVRRSKLDIVFVVAIAFILFSFFTKEGSWDYYGYQKYFLCAIESNCAEGSFEKSFSLVSLAAGKLLGDYAFEAVILLYVTLSIIIKFKLFYKHSAWVGVSIFSYACYGFFLGEMTQLRASMAIAICWWSLSEYSSGKRVHAALLLALATFFHVSSVLALVIPLLKLIKIKTLVVVVCFSAVLGYLVAASTSIPLMRFGFERIDVYLAAMGSESLTAKQLNLYAIVMLLTALFAMRQKDSEIVGFDRLCIKAVLFGVSFYLLFFFVPIIPLRVLEFYTSVYPFIVAAIFKSNRSLVVRCGFVFIYILLFANLAIKNNTRMDLVYDWQSIPYDNMSQDQLEQFNRYSD</sequence>
<evidence type="ECO:0000256" key="1">
    <source>
        <dbReference type="SAM" id="Phobius"/>
    </source>
</evidence>
<gene>
    <name evidence="2" type="ORF">CO192_15840</name>
    <name evidence="3" type="ORF">EAO82_15855</name>
</gene>
<reference evidence="3 5" key="2">
    <citation type="submission" date="2018-10" db="EMBL/GenBank/DDBJ databases">
        <title>Complete genome sequence of Pseudomonas pelagia strain Kongs-67.</title>
        <authorList>
            <person name="Sinha R.K."/>
            <person name="Krishnan K."/>
        </authorList>
    </citation>
    <scope>NUCLEOTIDE SEQUENCE [LARGE SCALE GENOMIC DNA]</scope>
    <source>
        <strain evidence="3 5">Kongs-67</strain>
    </source>
</reference>
<dbReference type="RefSeq" id="WP_096347520.1">
    <property type="nucleotide sequence ID" value="NZ_CP033116.1"/>
</dbReference>
<dbReference type="Proteomes" id="UP000243750">
    <property type="component" value="Unassembled WGS sequence"/>
</dbReference>
<protein>
    <submittedName>
        <fullName evidence="3">EpsG family protein</fullName>
    </submittedName>
</protein>
<evidence type="ECO:0000313" key="5">
    <source>
        <dbReference type="Proteomes" id="UP000344571"/>
    </source>
</evidence>
<feature type="transmembrane region" description="Helical" evidence="1">
    <location>
        <begin position="156"/>
        <end position="178"/>
    </location>
</feature>
<feature type="transmembrane region" description="Helical" evidence="1">
    <location>
        <begin position="185"/>
        <end position="213"/>
    </location>
</feature>